<feature type="compositionally biased region" description="Pro residues" evidence="1">
    <location>
        <begin position="350"/>
        <end position="360"/>
    </location>
</feature>
<dbReference type="EMBL" id="VJMJ01000083">
    <property type="protein sequence ID" value="KAF0737631.1"/>
    <property type="molecule type" value="Genomic_DNA"/>
</dbReference>
<dbReference type="AlphaFoldDB" id="A0A6G0XBY0"/>
<reference evidence="3 4" key="1">
    <citation type="submission" date="2019-07" db="EMBL/GenBank/DDBJ databases">
        <title>Genomics analysis of Aphanomyces spp. identifies a new class of oomycete effector associated with host adaptation.</title>
        <authorList>
            <person name="Gaulin E."/>
        </authorList>
    </citation>
    <scope>NUCLEOTIDE SEQUENCE [LARGE SCALE GENOMIC DNA]</scope>
    <source>
        <strain evidence="3 4">ATCC 201684</strain>
    </source>
</reference>
<dbReference type="InterPro" id="IPR001623">
    <property type="entry name" value="DnaJ_domain"/>
</dbReference>
<dbReference type="InterPro" id="IPR036869">
    <property type="entry name" value="J_dom_sf"/>
</dbReference>
<feature type="region of interest" description="Disordered" evidence="1">
    <location>
        <begin position="1"/>
        <end position="50"/>
    </location>
</feature>
<feature type="domain" description="J" evidence="2">
    <location>
        <begin position="444"/>
        <end position="512"/>
    </location>
</feature>
<sequence length="512" mass="57808">MAAPLSTRKKYRNNVFSSSDEEDRPRTSVYRKGQSEEQPSRRGLFDEDTDDNVEEQIKERQMQKKAQWDSLQAKLNEAMQTVETHKNDMLQVTNQLSAAIAKVEKRNRQLHNAKSLVQSLQQSLAQLQTQLDEEKQTRSREKEEWATEKAALQQEIDELQSGTVSPPVNPPVSPTTLLGKIWSKKKESPPAPSIAPTTTSSSQRPPMFTVPIISSDEDESSDSIAGSDDDSPSEEEPPKMQPEEPVVVDQKAIPIGVSRMNFYMEERMKKEAEKRQKELKEQQEKNKLQEDFENEWAALAQETKELKKNKKLKKPTKANTRIARQRPSSFKQVPGTPAPSVTPTPVVEKPTPPPATPPATPVVSTPKEPIVDSTPKPPLPPEPSEAEMELYRRQQARLHELHESERQKREKAEEADILRRQLHGTVAQWAQNKPLVGLLTTLDQLVVIQGIVDPTAFAVSNDAESIKKGYRNLIRIIHPDKLRNATIQQQLVAKEVFTVVNQAFEAFKLSTS</sequence>
<dbReference type="Gene3D" id="1.10.287.110">
    <property type="entry name" value="DnaJ domain"/>
    <property type="match status" value="1"/>
</dbReference>
<name>A0A6G0XBY0_9STRA</name>
<feature type="region of interest" description="Disordered" evidence="1">
    <location>
        <begin position="268"/>
        <end position="292"/>
    </location>
</feature>
<feature type="compositionally biased region" description="Acidic residues" evidence="1">
    <location>
        <begin position="215"/>
        <end position="235"/>
    </location>
</feature>
<proteinExistence type="predicted"/>
<feature type="region of interest" description="Disordered" evidence="1">
    <location>
        <begin position="304"/>
        <end position="386"/>
    </location>
</feature>
<feature type="region of interest" description="Disordered" evidence="1">
    <location>
        <begin position="132"/>
        <end position="254"/>
    </location>
</feature>
<feature type="compositionally biased region" description="Basic and acidic residues" evidence="1">
    <location>
        <begin position="268"/>
        <end position="290"/>
    </location>
</feature>
<dbReference type="PROSITE" id="PS50076">
    <property type="entry name" value="DNAJ_2"/>
    <property type="match status" value="1"/>
</dbReference>
<dbReference type="CDD" id="cd06257">
    <property type="entry name" value="DnaJ"/>
    <property type="match status" value="1"/>
</dbReference>
<accession>A0A6G0XBY0</accession>
<evidence type="ECO:0000259" key="2">
    <source>
        <dbReference type="PROSITE" id="PS50076"/>
    </source>
</evidence>
<organism evidence="3 4">
    <name type="scientific">Aphanomyces euteiches</name>
    <dbReference type="NCBI Taxonomy" id="100861"/>
    <lineage>
        <taxon>Eukaryota</taxon>
        <taxon>Sar</taxon>
        <taxon>Stramenopiles</taxon>
        <taxon>Oomycota</taxon>
        <taxon>Saprolegniomycetes</taxon>
        <taxon>Saprolegniales</taxon>
        <taxon>Verrucalvaceae</taxon>
        <taxon>Aphanomyces</taxon>
    </lineage>
</organism>
<protein>
    <recommendedName>
        <fullName evidence="2">J domain-containing protein</fullName>
    </recommendedName>
</protein>
<keyword evidence="4" id="KW-1185">Reference proteome</keyword>
<dbReference type="VEuPathDB" id="FungiDB:AeMF1_007853"/>
<comment type="caution">
    <text evidence="3">The sequence shown here is derived from an EMBL/GenBank/DDBJ whole genome shotgun (WGS) entry which is preliminary data.</text>
</comment>
<evidence type="ECO:0000256" key="1">
    <source>
        <dbReference type="SAM" id="MobiDB-lite"/>
    </source>
</evidence>
<dbReference type="SUPFAM" id="SSF46565">
    <property type="entry name" value="Chaperone J-domain"/>
    <property type="match status" value="1"/>
</dbReference>
<feature type="compositionally biased region" description="Basic and acidic residues" evidence="1">
    <location>
        <begin position="132"/>
        <end position="147"/>
    </location>
</feature>
<feature type="compositionally biased region" description="Basic residues" evidence="1">
    <location>
        <begin position="307"/>
        <end position="316"/>
    </location>
</feature>
<evidence type="ECO:0000313" key="3">
    <source>
        <dbReference type="EMBL" id="KAF0737631.1"/>
    </source>
</evidence>
<evidence type="ECO:0000313" key="4">
    <source>
        <dbReference type="Proteomes" id="UP000481153"/>
    </source>
</evidence>
<dbReference type="Proteomes" id="UP000481153">
    <property type="component" value="Unassembled WGS sequence"/>
</dbReference>
<feature type="compositionally biased region" description="Basic and acidic residues" evidence="1">
    <location>
        <begin position="33"/>
        <end position="45"/>
    </location>
</feature>
<gene>
    <name evidence="3" type="ORF">Ae201684_006300</name>
</gene>